<dbReference type="AlphaFoldDB" id="A0A914CCH9"/>
<dbReference type="Pfam" id="PF02931">
    <property type="entry name" value="Neur_chan_LBD"/>
    <property type="match status" value="1"/>
</dbReference>
<dbReference type="GO" id="GO:0016020">
    <property type="term" value="C:membrane"/>
    <property type="evidence" value="ECO:0007669"/>
    <property type="project" value="InterPro"/>
</dbReference>
<reference evidence="3" key="1">
    <citation type="submission" date="2022-11" db="UniProtKB">
        <authorList>
            <consortium name="WormBaseParasite"/>
        </authorList>
    </citation>
    <scope>IDENTIFICATION</scope>
</reference>
<sequence>MLTVSKGQEPDDFLNEPAWTDKQIVEHVLKIYRFPDATTNISIAVLLEVERILNNNDDQCHLRIQVTQRWIESKLEYKRLRDSMHPVKLRSNSYIWNPSLNIENALHLMPIGKDHLRVYSNGLVEYSQRFDNGYLTADQSVQKVPTLLRTL</sequence>
<dbReference type="SUPFAM" id="SSF63712">
    <property type="entry name" value="Nicotinic receptor ligand binding domain-like"/>
    <property type="match status" value="1"/>
</dbReference>
<keyword evidence="2" id="KW-1185">Reference proteome</keyword>
<dbReference type="Gene3D" id="2.70.170.10">
    <property type="entry name" value="Neurotransmitter-gated ion-channel ligand-binding domain"/>
    <property type="match status" value="1"/>
</dbReference>
<evidence type="ECO:0000313" key="3">
    <source>
        <dbReference type="WBParaSite" id="ACRNAN_Path_830.g3162.t1"/>
    </source>
</evidence>
<evidence type="ECO:0000259" key="1">
    <source>
        <dbReference type="Pfam" id="PF02931"/>
    </source>
</evidence>
<dbReference type="WBParaSite" id="ACRNAN_Path_830.g3162.t1">
    <property type="protein sequence ID" value="ACRNAN_Path_830.g3162.t1"/>
    <property type="gene ID" value="ACRNAN_Path_830.g3162"/>
</dbReference>
<dbReference type="InterPro" id="IPR006202">
    <property type="entry name" value="Neur_chan_lig-bd"/>
</dbReference>
<feature type="domain" description="Neurotransmitter-gated ion-channel ligand-binding" evidence="1">
    <location>
        <begin position="36"/>
        <end position="129"/>
    </location>
</feature>
<organism evidence="2 3">
    <name type="scientific">Acrobeloides nanus</name>
    <dbReference type="NCBI Taxonomy" id="290746"/>
    <lineage>
        <taxon>Eukaryota</taxon>
        <taxon>Metazoa</taxon>
        <taxon>Ecdysozoa</taxon>
        <taxon>Nematoda</taxon>
        <taxon>Chromadorea</taxon>
        <taxon>Rhabditida</taxon>
        <taxon>Tylenchina</taxon>
        <taxon>Cephalobomorpha</taxon>
        <taxon>Cephaloboidea</taxon>
        <taxon>Cephalobidae</taxon>
        <taxon>Acrobeloides</taxon>
    </lineage>
</organism>
<evidence type="ECO:0000313" key="2">
    <source>
        <dbReference type="Proteomes" id="UP000887540"/>
    </source>
</evidence>
<proteinExistence type="predicted"/>
<accession>A0A914CCH9</accession>
<dbReference type="Proteomes" id="UP000887540">
    <property type="component" value="Unplaced"/>
</dbReference>
<name>A0A914CCH9_9BILA</name>
<dbReference type="InterPro" id="IPR036734">
    <property type="entry name" value="Neur_chan_lig-bd_sf"/>
</dbReference>
<dbReference type="GO" id="GO:0005230">
    <property type="term" value="F:extracellular ligand-gated monoatomic ion channel activity"/>
    <property type="evidence" value="ECO:0007669"/>
    <property type="project" value="InterPro"/>
</dbReference>
<protein>
    <submittedName>
        <fullName evidence="3">Neurotransmitter-gated ion-channel ligand-binding domain-containing protein</fullName>
    </submittedName>
</protein>